<evidence type="ECO:0000259" key="17">
    <source>
        <dbReference type="Pfam" id="PF06155"/>
    </source>
</evidence>
<dbReference type="RefSeq" id="XP_069206001.1">
    <property type="nucleotide sequence ID" value="XM_069356160.1"/>
</dbReference>
<comment type="cofactor">
    <cofactor evidence="2">
        <name>L-ascorbate</name>
        <dbReference type="ChEBI" id="CHEBI:38290"/>
    </cofactor>
</comment>
<evidence type="ECO:0000313" key="19">
    <source>
        <dbReference type="Proteomes" id="UP001565368"/>
    </source>
</evidence>
<reference evidence="18 19" key="1">
    <citation type="submission" date="2023-08" db="EMBL/GenBank/DDBJ databases">
        <title>Annotated Genome Sequence of Vanrija albida AlHP1.</title>
        <authorList>
            <person name="Herzog R."/>
        </authorList>
    </citation>
    <scope>NUCLEOTIDE SEQUENCE [LARGE SCALE GENOMIC DNA]</scope>
    <source>
        <strain evidence="18 19">AlHP1</strain>
    </source>
</reference>
<keyword evidence="10" id="KW-0408">Iron</keyword>
<gene>
    <name evidence="18" type="ORF">Q8F55_007740</name>
</gene>
<evidence type="ECO:0000256" key="11">
    <source>
        <dbReference type="ARBA" id="ARBA00030363"/>
    </source>
</evidence>
<dbReference type="InterPro" id="IPR003819">
    <property type="entry name" value="TauD/TfdA-like"/>
</dbReference>
<comment type="function">
    <text evidence="14">Converts trimethyllysine (TML) into hydroxytrimethyllysine (HTML).</text>
</comment>
<dbReference type="EMBL" id="JBBXJM010000006">
    <property type="protein sequence ID" value="KAL1406057.1"/>
    <property type="molecule type" value="Genomic_DNA"/>
</dbReference>
<accession>A0ABR3PVB0</accession>
<keyword evidence="6" id="KW-0479">Metal-binding</keyword>
<evidence type="ECO:0000256" key="7">
    <source>
        <dbReference type="ARBA" id="ARBA00022873"/>
    </source>
</evidence>
<dbReference type="InterPro" id="IPR042098">
    <property type="entry name" value="TauD-like_sf"/>
</dbReference>
<proteinExistence type="inferred from homology"/>
<comment type="pathway">
    <text evidence="3">Amine and polyamine biosynthesis; carnitine biosynthesis.</text>
</comment>
<keyword evidence="9" id="KW-0560">Oxidoreductase</keyword>
<evidence type="ECO:0000256" key="1">
    <source>
        <dbReference type="ARBA" id="ARBA00001954"/>
    </source>
</evidence>
<dbReference type="Pfam" id="PF02668">
    <property type="entry name" value="TauD"/>
    <property type="match status" value="1"/>
</dbReference>
<evidence type="ECO:0000313" key="18">
    <source>
        <dbReference type="EMBL" id="KAL1406057.1"/>
    </source>
</evidence>
<comment type="catalytic activity">
    <reaction evidence="15">
        <text>N(6),N(6),N(6)-trimethyl-L-lysine + 2-oxoglutarate + O2 = (3S)-3-hydroxy-N(6),N(6),N(6)-trimethyl-L-lysine + succinate + CO2</text>
        <dbReference type="Rhea" id="RHEA:14181"/>
        <dbReference type="ChEBI" id="CHEBI:15379"/>
        <dbReference type="ChEBI" id="CHEBI:16526"/>
        <dbReference type="ChEBI" id="CHEBI:16810"/>
        <dbReference type="ChEBI" id="CHEBI:30031"/>
        <dbReference type="ChEBI" id="CHEBI:58100"/>
        <dbReference type="ChEBI" id="CHEBI:141499"/>
        <dbReference type="EC" id="1.14.11.8"/>
    </reaction>
</comment>
<evidence type="ECO:0000256" key="8">
    <source>
        <dbReference type="ARBA" id="ARBA00022964"/>
    </source>
</evidence>
<evidence type="ECO:0000256" key="13">
    <source>
        <dbReference type="ARBA" id="ARBA00032283"/>
    </source>
</evidence>
<evidence type="ECO:0000256" key="9">
    <source>
        <dbReference type="ARBA" id="ARBA00023002"/>
    </source>
</evidence>
<organism evidence="18 19">
    <name type="scientific">Vanrija albida</name>
    <dbReference type="NCBI Taxonomy" id="181172"/>
    <lineage>
        <taxon>Eukaryota</taxon>
        <taxon>Fungi</taxon>
        <taxon>Dikarya</taxon>
        <taxon>Basidiomycota</taxon>
        <taxon>Agaricomycotina</taxon>
        <taxon>Tremellomycetes</taxon>
        <taxon>Trichosporonales</taxon>
        <taxon>Trichosporonaceae</taxon>
        <taxon>Vanrija</taxon>
    </lineage>
</organism>
<dbReference type="Pfam" id="PF06155">
    <property type="entry name" value="GBBH-like_N"/>
    <property type="match status" value="1"/>
</dbReference>
<name>A0ABR3PVB0_9TREE</name>
<evidence type="ECO:0000256" key="14">
    <source>
        <dbReference type="ARBA" id="ARBA00046008"/>
    </source>
</evidence>
<evidence type="ECO:0000256" key="4">
    <source>
        <dbReference type="ARBA" id="ARBA00008654"/>
    </source>
</evidence>
<evidence type="ECO:0000256" key="5">
    <source>
        <dbReference type="ARBA" id="ARBA00012267"/>
    </source>
</evidence>
<dbReference type="PANTHER" id="PTHR10696:SF51">
    <property type="entry name" value="TRIMETHYLLYSINE DIOXYGENASE, MITOCHONDRIAL"/>
    <property type="match status" value="1"/>
</dbReference>
<dbReference type="SUPFAM" id="SSF51197">
    <property type="entry name" value="Clavaminate synthase-like"/>
    <property type="match status" value="1"/>
</dbReference>
<comment type="similarity">
    <text evidence="4">Belongs to the gamma-BBH/TMLD family.</text>
</comment>
<dbReference type="InterPro" id="IPR050411">
    <property type="entry name" value="AlphaKG_dependent_hydroxylases"/>
</dbReference>
<evidence type="ECO:0000256" key="3">
    <source>
        <dbReference type="ARBA" id="ARBA00005022"/>
    </source>
</evidence>
<dbReference type="Proteomes" id="UP001565368">
    <property type="component" value="Unassembled WGS sequence"/>
</dbReference>
<dbReference type="GeneID" id="95988783"/>
<dbReference type="NCBIfam" id="TIGR02410">
    <property type="entry name" value="carnitine_TMLD"/>
    <property type="match status" value="1"/>
</dbReference>
<evidence type="ECO:0000256" key="15">
    <source>
        <dbReference type="ARBA" id="ARBA00049334"/>
    </source>
</evidence>
<protein>
    <recommendedName>
        <fullName evidence="5">trimethyllysine dioxygenase</fullName>
        <ecNumber evidence="5">1.14.11.8</ecNumber>
    </recommendedName>
    <alternativeName>
        <fullName evidence="12">Epsilon-trimethyllysine 2-oxoglutarate dioxygenase</fullName>
    </alternativeName>
    <alternativeName>
        <fullName evidence="11">TML hydroxylase</fullName>
    </alternativeName>
    <alternativeName>
        <fullName evidence="13">TML-alpha-ketoglutarate dioxygenase</fullName>
    </alternativeName>
</protein>
<dbReference type="InterPro" id="IPR038492">
    <property type="entry name" value="GBBH-like_N_sf"/>
</dbReference>
<sequence>MLPSRVLKTAGSTALRVGSSQLRNTARPLAVSMAVHRSAGLAAPSPSVRLLHSTMSPKNKAQDTAWGASASLAGTPASPQLVINWADGPVSTFDTQYLYDHCRCPSCFHPKTKQRLKTLGPVASDVAVSEIKVKDGQLKVSWSTTPGHESTFPLSFLRQASYDPPLADRFGLLDQTPQTFWGSTIAANPPTVTYESVMPNLAGGEAAEKGVLDWLDKVYEFGFCFVTGVPATSEATEELIRRMGHIRETHYGGFWDFTADMSKGDLAYSNLALPAHTDTAYFTDPAGLQIFHCLSHPCPPGTGGETLLVDAFYVASKLQESNPAAYDTLARLPVPFHASGNEGTILRPPIDQPVLRLDQHGRLAQARWNNEDRCVLGDKWTPQDIRQWYDAARGFEAICTSPESEYWVKLNPGTVVVIDNWRVMHGRAAFTGQRRMCGAYVGADDWKSRRRALKKAEQQKTGADDEWRYGW</sequence>
<keyword evidence="19" id="KW-1185">Reference proteome</keyword>
<evidence type="ECO:0000259" key="16">
    <source>
        <dbReference type="Pfam" id="PF02668"/>
    </source>
</evidence>
<evidence type="ECO:0000256" key="10">
    <source>
        <dbReference type="ARBA" id="ARBA00023004"/>
    </source>
</evidence>
<dbReference type="PANTHER" id="PTHR10696">
    <property type="entry name" value="GAMMA-BUTYROBETAINE HYDROXYLASE-RELATED"/>
    <property type="match status" value="1"/>
</dbReference>
<dbReference type="InterPro" id="IPR012776">
    <property type="entry name" value="Trimethyllysine_dOase"/>
</dbReference>
<comment type="caution">
    <text evidence="18">The sequence shown here is derived from an EMBL/GenBank/DDBJ whole genome shotgun (WGS) entry which is preliminary data.</text>
</comment>
<feature type="domain" description="Gamma-butyrobetaine hydroxylase-like N-terminal" evidence="17">
    <location>
        <begin position="78"/>
        <end position="158"/>
    </location>
</feature>
<keyword evidence="7" id="KW-0124">Carnitine biosynthesis</keyword>
<feature type="domain" description="TauD/TfdA-like" evidence="16">
    <location>
        <begin position="211"/>
        <end position="440"/>
    </location>
</feature>
<dbReference type="CDD" id="cd00250">
    <property type="entry name" value="CAS_like"/>
    <property type="match status" value="1"/>
</dbReference>
<evidence type="ECO:0000256" key="2">
    <source>
        <dbReference type="ARBA" id="ARBA00001961"/>
    </source>
</evidence>
<evidence type="ECO:0000256" key="12">
    <source>
        <dbReference type="ARBA" id="ARBA00031778"/>
    </source>
</evidence>
<keyword evidence="8" id="KW-0223">Dioxygenase</keyword>
<dbReference type="InterPro" id="IPR010376">
    <property type="entry name" value="GBBH-like_N"/>
</dbReference>
<evidence type="ECO:0000256" key="6">
    <source>
        <dbReference type="ARBA" id="ARBA00022723"/>
    </source>
</evidence>
<dbReference type="Gene3D" id="3.60.130.10">
    <property type="entry name" value="Clavaminate synthase-like"/>
    <property type="match status" value="1"/>
</dbReference>
<dbReference type="EC" id="1.14.11.8" evidence="5"/>
<dbReference type="Gene3D" id="3.30.2020.30">
    <property type="match status" value="1"/>
</dbReference>
<comment type="cofactor">
    <cofactor evidence="1">
        <name>Fe(2+)</name>
        <dbReference type="ChEBI" id="CHEBI:29033"/>
    </cofactor>
</comment>